<keyword evidence="10 13" id="KW-1133">Transmembrane helix</keyword>
<evidence type="ECO:0000256" key="8">
    <source>
        <dbReference type="ARBA" id="ARBA00022777"/>
    </source>
</evidence>
<dbReference type="InterPro" id="IPR036097">
    <property type="entry name" value="HisK_dim/P_sf"/>
</dbReference>
<name>A0A1Y0IF62_9GAMM</name>
<dbReference type="InterPro" id="IPR003661">
    <property type="entry name" value="HisK_dim/P_dom"/>
</dbReference>
<dbReference type="SUPFAM" id="SSF55874">
    <property type="entry name" value="ATPase domain of HSP90 chaperone/DNA topoisomerase II/histidine kinase"/>
    <property type="match status" value="1"/>
</dbReference>
<evidence type="ECO:0000256" key="2">
    <source>
        <dbReference type="ARBA" id="ARBA00004370"/>
    </source>
</evidence>
<dbReference type="Proteomes" id="UP000196027">
    <property type="component" value="Chromosome"/>
</dbReference>
<dbReference type="GO" id="GO:0000155">
    <property type="term" value="F:phosphorelay sensor kinase activity"/>
    <property type="evidence" value="ECO:0007669"/>
    <property type="project" value="InterPro"/>
</dbReference>
<evidence type="ECO:0000256" key="10">
    <source>
        <dbReference type="ARBA" id="ARBA00022989"/>
    </source>
</evidence>
<keyword evidence="6 13" id="KW-0812">Transmembrane</keyword>
<evidence type="ECO:0000256" key="1">
    <source>
        <dbReference type="ARBA" id="ARBA00000085"/>
    </source>
</evidence>
<dbReference type="PANTHER" id="PTHR45436:SF4">
    <property type="entry name" value="SENSOR PROTEIN PHOQ"/>
    <property type="match status" value="1"/>
</dbReference>
<dbReference type="KEGG" id="ome:OLMES_4098"/>
<accession>A0A1Y0IF62</accession>
<proteinExistence type="predicted"/>
<dbReference type="SUPFAM" id="SSF47384">
    <property type="entry name" value="Homodimeric domain of signal transducing histidine kinase"/>
    <property type="match status" value="1"/>
</dbReference>
<evidence type="ECO:0000256" key="4">
    <source>
        <dbReference type="ARBA" id="ARBA00022553"/>
    </source>
</evidence>
<comment type="catalytic activity">
    <reaction evidence="1">
        <text>ATP + protein L-histidine = ADP + protein N-phospho-L-histidine.</text>
        <dbReference type="EC" id="2.7.13.3"/>
    </reaction>
</comment>
<dbReference type="OrthoDB" id="9809567at2"/>
<keyword evidence="7" id="KW-0547">Nucleotide-binding</keyword>
<evidence type="ECO:0000256" key="6">
    <source>
        <dbReference type="ARBA" id="ARBA00022692"/>
    </source>
</evidence>
<protein>
    <recommendedName>
        <fullName evidence="3">histidine kinase</fullName>
        <ecNumber evidence="3">2.7.13.3</ecNumber>
    </recommendedName>
</protein>
<evidence type="ECO:0000256" key="3">
    <source>
        <dbReference type="ARBA" id="ARBA00012438"/>
    </source>
</evidence>
<evidence type="ECO:0000256" key="7">
    <source>
        <dbReference type="ARBA" id="ARBA00022741"/>
    </source>
</evidence>
<dbReference type="InterPro" id="IPR036890">
    <property type="entry name" value="HATPase_C_sf"/>
</dbReference>
<dbReference type="InterPro" id="IPR058619">
    <property type="entry name" value="PhoQ/CarS-like_HATPase"/>
</dbReference>
<dbReference type="PROSITE" id="PS50885">
    <property type="entry name" value="HAMP"/>
    <property type="match status" value="1"/>
</dbReference>
<dbReference type="Pfam" id="PF02518">
    <property type="entry name" value="HATPase_c"/>
    <property type="match status" value="1"/>
</dbReference>
<sequence length="451" mass="50135">MGSIRSRFLISSLILIPLVLGAMGIVLSSIHEQSLRAGEKEKLRLHTINLMTTTELSGGQLSMPDYLQDTAFNSPASGLYALIRDKQGEILWRSKSTTILPGYLQLPPPAAEAGVLSLETLASQHLGSSFASIWEFDGRDIWLEFIVVSDAAEFNQAVKTYNQSLWIATAVIALCLVAFFTLSISWGLRPLAQLAAEIHELEQGNIRQLAHQYPKEIDPVVQNLNTLLDTEKNQRERYRNTLGNLAHSLKTPLTIVRSVANDLAEKNNDPSALEQQRALLSEQVETMNRLVEYQLQRAVTSSAHHLMERIDIASTLNRLINVMDKVYIDKKMTLTQEVDPSLRIPFDDRDLTEVIGNLLDNAYKYGHSKIAVTLALDAKQQVCLKIEDDGPGIPEDRRSTILQRGTRLDTQNHGQGIGLAVVDDIIDTYTGRLTISESSLGGALFSIYFKS</sequence>
<keyword evidence="12 13" id="KW-0472">Membrane</keyword>
<dbReference type="PRINTS" id="PR00344">
    <property type="entry name" value="BCTRLSENSOR"/>
</dbReference>
<dbReference type="GO" id="GO:0005886">
    <property type="term" value="C:plasma membrane"/>
    <property type="evidence" value="ECO:0007669"/>
    <property type="project" value="TreeGrafter"/>
</dbReference>
<evidence type="ECO:0000256" key="11">
    <source>
        <dbReference type="ARBA" id="ARBA00023012"/>
    </source>
</evidence>
<evidence type="ECO:0000256" key="13">
    <source>
        <dbReference type="SAM" id="Phobius"/>
    </source>
</evidence>
<keyword evidence="17" id="KW-1185">Reference proteome</keyword>
<dbReference type="Gene3D" id="3.30.565.10">
    <property type="entry name" value="Histidine kinase-like ATPase, C-terminal domain"/>
    <property type="match status" value="1"/>
</dbReference>
<dbReference type="EC" id="2.7.13.3" evidence="3"/>
<dbReference type="AlphaFoldDB" id="A0A1Y0IF62"/>
<dbReference type="SMART" id="SM00387">
    <property type="entry name" value="HATPase_c"/>
    <property type="match status" value="1"/>
</dbReference>
<evidence type="ECO:0000313" key="16">
    <source>
        <dbReference type="EMBL" id="ARU58115.1"/>
    </source>
</evidence>
<dbReference type="PANTHER" id="PTHR45436">
    <property type="entry name" value="SENSOR HISTIDINE KINASE YKOH"/>
    <property type="match status" value="1"/>
</dbReference>
<keyword evidence="8 16" id="KW-0418">Kinase</keyword>
<dbReference type="Gene3D" id="1.10.287.130">
    <property type="match status" value="1"/>
</dbReference>
<keyword evidence="9" id="KW-0067">ATP-binding</keyword>
<comment type="subcellular location">
    <subcellularLocation>
        <location evidence="2">Membrane</location>
    </subcellularLocation>
</comment>
<organism evidence="16 17">
    <name type="scientific">Oleiphilus messinensis</name>
    <dbReference type="NCBI Taxonomy" id="141451"/>
    <lineage>
        <taxon>Bacteria</taxon>
        <taxon>Pseudomonadati</taxon>
        <taxon>Pseudomonadota</taxon>
        <taxon>Gammaproteobacteria</taxon>
        <taxon>Oceanospirillales</taxon>
        <taxon>Oleiphilaceae</taxon>
        <taxon>Oleiphilus</taxon>
    </lineage>
</organism>
<keyword evidence="11" id="KW-0902">Two-component regulatory system</keyword>
<dbReference type="InterPro" id="IPR050428">
    <property type="entry name" value="TCS_sensor_his_kinase"/>
</dbReference>
<evidence type="ECO:0000313" key="17">
    <source>
        <dbReference type="Proteomes" id="UP000196027"/>
    </source>
</evidence>
<dbReference type="InterPro" id="IPR004358">
    <property type="entry name" value="Sig_transdc_His_kin-like_C"/>
</dbReference>
<keyword evidence="4" id="KW-0597">Phosphoprotein</keyword>
<evidence type="ECO:0000259" key="14">
    <source>
        <dbReference type="PROSITE" id="PS50109"/>
    </source>
</evidence>
<dbReference type="EMBL" id="CP021425">
    <property type="protein sequence ID" value="ARU58115.1"/>
    <property type="molecule type" value="Genomic_DNA"/>
</dbReference>
<evidence type="ECO:0000259" key="15">
    <source>
        <dbReference type="PROSITE" id="PS50885"/>
    </source>
</evidence>
<keyword evidence="5" id="KW-0808">Transferase</keyword>
<evidence type="ECO:0000256" key="9">
    <source>
        <dbReference type="ARBA" id="ARBA00022840"/>
    </source>
</evidence>
<dbReference type="InterPro" id="IPR003660">
    <property type="entry name" value="HAMP_dom"/>
</dbReference>
<evidence type="ECO:0000256" key="5">
    <source>
        <dbReference type="ARBA" id="ARBA00022679"/>
    </source>
</evidence>
<dbReference type="InterPro" id="IPR005467">
    <property type="entry name" value="His_kinase_dom"/>
</dbReference>
<dbReference type="PROSITE" id="PS50109">
    <property type="entry name" value="HIS_KIN"/>
    <property type="match status" value="1"/>
</dbReference>
<dbReference type="GO" id="GO:0005524">
    <property type="term" value="F:ATP binding"/>
    <property type="evidence" value="ECO:0007669"/>
    <property type="project" value="UniProtKB-KW"/>
</dbReference>
<reference evidence="16 17" key="1">
    <citation type="submission" date="2017-05" db="EMBL/GenBank/DDBJ databases">
        <title>Genomic insights into alkan degradation activity of Oleiphilus messinensis.</title>
        <authorList>
            <person name="Kozyavkin S.A."/>
            <person name="Slesarev A.I."/>
            <person name="Golyshin P.N."/>
            <person name="Korzhenkov A."/>
            <person name="Golyshina O.N."/>
            <person name="Toshchakov S.V."/>
        </authorList>
    </citation>
    <scope>NUCLEOTIDE SEQUENCE [LARGE SCALE GENOMIC DNA]</scope>
    <source>
        <strain evidence="16 17">ME102</strain>
    </source>
</reference>
<gene>
    <name evidence="16" type="ORF">OLMES_4098</name>
</gene>
<feature type="transmembrane region" description="Helical" evidence="13">
    <location>
        <begin position="165"/>
        <end position="188"/>
    </location>
</feature>
<dbReference type="CDD" id="cd00082">
    <property type="entry name" value="HisKA"/>
    <property type="match status" value="1"/>
</dbReference>
<dbReference type="RefSeq" id="WP_087462929.1">
    <property type="nucleotide sequence ID" value="NZ_CP021425.1"/>
</dbReference>
<dbReference type="CDD" id="cd16954">
    <property type="entry name" value="HATPase_PhoQ-like"/>
    <property type="match status" value="1"/>
</dbReference>
<evidence type="ECO:0000256" key="12">
    <source>
        <dbReference type="ARBA" id="ARBA00023136"/>
    </source>
</evidence>
<dbReference type="InterPro" id="IPR003594">
    <property type="entry name" value="HATPase_dom"/>
</dbReference>
<feature type="domain" description="Histidine kinase" evidence="14">
    <location>
        <begin position="244"/>
        <end position="451"/>
    </location>
</feature>
<feature type="domain" description="HAMP" evidence="15">
    <location>
        <begin position="185"/>
        <end position="236"/>
    </location>
</feature>